<organism evidence="1 2">
    <name type="scientific">candidate division WWE3 bacterium RIFCSPHIGHO2_01_FULL_43_9</name>
    <dbReference type="NCBI Taxonomy" id="1802618"/>
    <lineage>
        <taxon>Bacteria</taxon>
        <taxon>Katanobacteria</taxon>
    </lineage>
</organism>
<accession>A0A1F4V6R3</accession>
<gene>
    <name evidence="1" type="ORF">A2709_00320</name>
</gene>
<protein>
    <submittedName>
        <fullName evidence="1">Uncharacterized protein</fullName>
    </submittedName>
</protein>
<proteinExistence type="predicted"/>
<name>A0A1F4V6R3_UNCKA</name>
<sequence>MKKQTLVVSIVVGTVIATFVTLSQTKITSRSPSTMKPPAVNFVLRYGVGAINELNTPNQTYTKDKKEYKALPTPKGGYK</sequence>
<evidence type="ECO:0000313" key="2">
    <source>
        <dbReference type="Proteomes" id="UP000176853"/>
    </source>
</evidence>
<comment type="caution">
    <text evidence="1">The sequence shown here is derived from an EMBL/GenBank/DDBJ whole genome shotgun (WGS) entry which is preliminary data.</text>
</comment>
<dbReference type="Proteomes" id="UP000176853">
    <property type="component" value="Unassembled WGS sequence"/>
</dbReference>
<dbReference type="AlphaFoldDB" id="A0A1F4V6R3"/>
<dbReference type="EMBL" id="MEVB01000009">
    <property type="protein sequence ID" value="OGC52899.1"/>
    <property type="molecule type" value="Genomic_DNA"/>
</dbReference>
<reference evidence="1 2" key="1">
    <citation type="journal article" date="2016" name="Nat. Commun.">
        <title>Thousands of microbial genomes shed light on interconnected biogeochemical processes in an aquifer system.</title>
        <authorList>
            <person name="Anantharaman K."/>
            <person name="Brown C.T."/>
            <person name="Hug L.A."/>
            <person name="Sharon I."/>
            <person name="Castelle C.J."/>
            <person name="Probst A.J."/>
            <person name="Thomas B.C."/>
            <person name="Singh A."/>
            <person name="Wilkins M.J."/>
            <person name="Karaoz U."/>
            <person name="Brodie E.L."/>
            <person name="Williams K.H."/>
            <person name="Hubbard S.S."/>
            <person name="Banfield J.F."/>
        </authorList>
    </citation>
    <scope>NUCLEOTIDE SEQUENCE [LARGE SCALE GENOMIC DNA]</scope>
</reference>
<evidence type="ECO:0000313" key="1">
    <source>
        <dbReference type="EMBL" id="OGC52899.1"/>
    </source>
</evidence>